<reference evidence="1" key="1">
    <citation type="journal article" date="2015" name="Nature">
        <title>Complex archaea that bridge the gap between prokaryotes and eukaryotes.</title>
        <authorList>
            <person name="Spang A."/>
            <person name="Saw J.H."/>
            <person name="Jorgensen S.L."/>
            <person name="Zaremba-Niedzwiedzka K."/>
            <person name="Martijn J."/>
            <person name="Lind A.E."/>
            <person name="van Eijk R."/>
            <person name="Schleper C."/>
            <person name="Guy L."/>
            <person name="Ettema T.J."/>
        </authorList>
    </citation>
    <scope>NUCLEOTIDE SEQUENCE</scope>
</reference>
<accession>A0A0F9P333</accession>
<name>A0A0F9P333_9ZZZZ</name>
<comment type="caution">
    <text evidence="1">The sequence shown here is derived from an EMBL/GenBank/DDBJ whole genome shotgun (WGS) entry which is preliminary data.</text>
</comment>
<evidence type="ECO:0000313" key="1">
    <source>
        <dbReference type="EMBL" id="KKN26240.1"/>
    </source>
</evidence>
<organism evidence="1">
    <name type="scientific">marine sediment metagenome</name>
    <dbReference type="NCBI Taxonomy" id="412755"/>
    <lineage>
        <taxon>unclassified sequences</taxon>
        <taxon>metagenomes</taxon>
        <taxon>ecological metagenomes</taxon>
    </lineage>
</organism>
<gene>
    <name evidence="1" type="ORF">LCGC14_0876700</name>
</gene>
<sequence length="210" mass="25413">MKEAGSKYFQSIALHFFKHRGAPFFLSSKEIDYIARWKEMEIPLHVVLEGIERSIEIYKRKPGRKAKIQSLAFCDLQVLKAFEQERERKVGHKKRIVERHEKRDRAKAEVERFLGKIPHQVSYLQEAYSLAQKVLSQSHFDEEKLERIEGKIEELLWKNSLDEEQEKVKRRIAKDYKFKEEEEFERIFKIKLVKVLRDKYKIPYISLFYY</sequence>
<dbReference type="EMBL" id="LAZR01002735">
    <property type="protein sequence ID" value="KKN26240.1"/>
    <property type="molecule type" value="Genomic_DNA"/>
</dbReference>
<proteinExistence type="predicted"/>
<dbReference type="AlphaFoldDB" id="A0A0F9P333"/>
<protein>
    <submittedName>
        <fullName evidence="1">Uncharacterized protein</fullName>
    </submittedName>
</protein>